<dbReference type="EMBL" id="JBHLWO010000004">
    <property type="protein sequence ID" value="MFC0321164.1"/>
    <property type="molecule type" value="Genomic_DNA"/>
</dbReference>
<sequence length="201" mass="23177">MTLLIKGMVCDRCIYVLEQEMTALGFEVLNIKLGEMVLKDTEVVLQKLEAIKTMLKSNGFELIYNKNQKTINMIKELVEKGIRMQLDSGTPTKFTTLISNKLHKNYNTLSALFSSAEGVTLEKYIIHRKIEMVKELLVYTEMSLTEIAHRLGYSSQAYLSNQLKRYTGFTSRYFKPMKQEKKDIINMRRDEALSSDGSRPI</sequence>
<keyword evidence="1" id="KW-0805">Transcription regulation</keyword>
<organism evidence="5 6">
    <name type="scientific">Olivibacter oleidegradans</name>
    <dbReference type="NCBI Taxonomy" id="760123"/>
    <lineage>
        <taxon>Bacteria</taxon>
        <taxon>Pseudomonadati</taxon>
        <taxon>Bacteroidota</taxon>
        <taxon>Sphingobacteriia</taxon>
        <taxon>Sphingobacteriales</taxon>
        <taxon>Sphingobacteriaceae</taxon>
        <taxon>Olivibacter</taxon>
    </lineage>
</organism>
<dbReference type="PANTHER" id="PTHR43280:SF28">
    <property type="entry name" value="HTH-TYPE TRANSCRIPTIONAL ACTIVATOR RHAS"/>
    <property type="match status" value="1"/>
</dbReference>
<dbReference type="InterPro" id="IPR018060">
    <property type="entry name" value="HTH_AraC"/>
</dbReference>
<evidence type="ECO:0000313" key="5">
    <source>
        <dbReference type="EMBL" id="MFC0321164.1"/>
    </source>
</evidence>
<dbReference type="SUPFAM" id="SSF46689">
    <property type="entry name" value="Homeodomain-like"/>
    <property type="match status" value="1"/>
</dbReference>
<protein>
    <submittedName>
        <fullName evidence="5">Helix-turn-helix domain-containing protein</fullName>
    </submittedName>
</protein>
<dbReference type="Proteomes" id="UP001589774">
    <property type="component" value="Unassembled WGS sequence"/>
</dbReference>
<keyword evidence="6" id="KW-1185">Reference proteome</keyword>
<accession>A0ABV6HRC5</accession>
<dbReference type="Pfam" id="PF12833">
    <property type="entry name" value="HTH_18"/>
    <property type="match status" value="1"/>
</dbReference>
<dbReference type="PROSITE" id="PS01124">
    <property type="entry name" value="HTH_ARAC_FAMILY_2"/>
    <property type="match status" value="1"/>
</dbReference>
<proteinExistence type="predicted"/>
<reference evidence="5 6" key="1">
    <citation type="submission" date="2024-09" db="EMBL/GenBank/DDBJ databases">
        <authorList>
            <person name="Sun Q."/>
            <person name="Mori K."/>
        </authorList>
    </citation>
    <scope>NUCLEOTIDE SEQUENCE [LARGE SCALE GENOMIC DNA]</scope>
    <source>
        <strain evidence="5 6">CCM 7765</strain>
    </source>
</reference>
<evidence type="ECO:0000256" key="3">
    <source>
        <dbReference type="ARBA" id="ARBA00023163"/>
    </source>
</evidence>
<evidence type="ECO:0000256" key="2">
    <source>
        <dbReference type="ARBA" id="ARBA00023125"/>
    </source>
</evidence>
<dbReference type="SMART" id="SM00342">
    <property type="entry name" value="HTH_ARAC"/>
    <property type="match status" value="1"/>
</dbReference>
<dbReference type="PANTHER" id="PTHR43280">
    <property type="entry name" value="ARAC-FAMILY TRANSCRIPTIONAL REGULATOR"/>
    <property type="match status" value="1"/>
</dbReference>
<evidence type="ECO:0000259" key="4">
    <source>
        <dbReference type="PROSITE" id="PS01124"/>
    </source>
</evidence>
<dbReference type="RefSeq" id="WP_130858275.1">
    <property type="nucleotide sequence ID" value="NZ_JBHLWO010000004.1"/>
</dbReference>
<keyword evidence="2" id="KW-0238">DNA-binding</keyword>
<evidence type="ECO:0000313" key="6">
    <source>
        <dbReference type="Proteomes" id="UP001589774"/>
    </source>
</evidence>
<feature type="domain" description="HTH araC/xylS-type" evidence="4">
    <location>
        <begin position="98"/>
        <end position="177"/>
    </location>
</feature>
<evidence type="ECO:0000256" key="1">
    <source>
        <dbReference type="ARBA" id="ARBA00023015"/>
    </source>
</evidence>
<name>A0ABV6HRC5_9SPHI</name>
<comment type="caution">
    <text evidence="5">The sequence shown here is derived from an EMBL/GenBank/DDBJ whole genome shotgun (WGS) entry which is preliminary data.</text>
</comment>
<dbReference type="InterPro" id="IPR009057">
    <property type="entry name" value="Homeodomain-like_sf"/>
</dbReference>
<keyword evidence="3" id="KW-0804">Transcription</keyword>
<gene>
    <name evidence="5" type="ORF">ACFFI0_22775</name>
</gene>
<dbReference type="Gene3D" id="1.10.10.60">
    <property type="entry name" value="Homeodomain-like"/>
    <property type="match status" value="1"/>
</dbReference>